<name>A0A3M7T3P7_BRAPC</name>
<accession>A0A3M7T3P7</accession>
<keyword evidence="1" id="KW-0472">Membrane</keyword>
<comment type="caution">
    <text evidence="2">The sequence shown here is derived from an EMBL/GenBank/DDBJ whole genome shotgun (WGS) entry which is preliminary data.</text>
</comment>
<feature type="transmembrane region" description="Helical" evidence="1">
    <location>
        <begin position="59"/>
        <end position="78"/>
    </location>
</feature>
<dbReference type="EMBL" id="REGN01000336">
    <property type="protein sequence ID" value="RNA42641.1"/>
    <property type="molecule type" value="Genomic_DNA"/>
</dbReference>
<keyword evidence="3" id="KW-1185">Reference proteome</keyword>
<reference evidence="2 3" key="1">
    <citation type="journal article" date="2018" name="Sci. Rep.">
        <title>Genomic signatures of local adaptation to the degree of environmental predictability in rotifers.</title>
        <authorList>
            <person name="Franch-Gras L."/>
            <person name="Hahn C."/>
            <person name="Garcia-Roger E.M."/>
            <person name="Carmona M.J."/>
            <person name="Serra M."/>
            <person name="Gomez A."/>
        </authorList>
    </citation>
    <scope>NUCLEOTIDE SEQUENCE [LARGE SCALE GENOMIC DNA]</scope>
    <source>
        <strain evidence="2">HYR1</strain>
    </source>
</reference>
<sequence length="79" mass="9276">MAENFKNFSRTLFIYENSNIVDEYHVFAALRAGLFWTIFDHFENFLALYFNSKGNDRAYALILGVLAMHIQYLILGLVY</sequence>
<evidence type="ECO:0000313" key="2">
    <source>
        <dbReference type="EMBL" id="RNA42641.1"/>
    </source>
</evidence>
<dbReference type="Proteomes" id="UP000276133">
    <property type="component" value="Unassembled WGS sequence"/>
</dbReference>
<keyword evidence="1" id="KW-0812">Transmembrane</keyword>
<evidence type="ECO:0000256" key="1">
    <source>
        <dbReference type="SAM" id="Phobius"/>
    </source>
</evidence>
<gene>
    <name evidence="2" type="ORF">BpHYR1_018989</name>
</gene>
<keyword evidence="1" id="KW-1133">Transmembrane helix</keyword>
<protein>
    <submittedName>
        <fullName evidence="2">Uncharacterized protein</fullName>
    </submittedName>
</protein>
<proteinExistence type="predicted"/>
<evidence type="ECO:0000313" key="3">
    <source>
        <dbReference type="Proteomes" id="UP000276133"/>
    </source>
</evidence>
<organism evidence="2 3">
    <name type="scientific">Brachionus plicatilis</name>
    <name type="common">Marine rotifer</name>
    <name type="synonym">Brachionus muelleri</name>
    <dbReference type="NCBI Taxonomy" id="10195"/>
    <lineage>
        <taxon>Eukaryota</taxon>
        <taxon>Metazoa</taxon>
        <taxon>Spiralia</taxon>
        <taxon>Gnathifera</taxon>
        <taxon>Rotifera</taxon>
        <taxon>Eurotatoria</taxon>
        <taxon>Monogononta</taxon>
        <taxon>Pseudotrocha</taxon>
        <taxon>Ploima</taxon>
        <taxon>Brachionidae</taxon>
        <taxon>Brachionus</taxon>
    </lineage>
</organism>
<dbReference type="AlphaFoldDB" id="A0A3M7T3P7"/>